<sequence length="110" mass="11749">MVRIGGVGFKRNGYRPIVVVPDPWYGRLKRSKQALVAADLLLGLAGVIAFALGIPFGLPIIGFSITVLLLVEIGRRITVSAETVHVTATPTVAKASVEYSNEAEAESEEE</sequence>
<keyword evidence="1" id="KW-0472">Membrane</keyword>
<keyword evidence="3" id="KW-1185">Reference proteome</keyword>
<organism evidence="2 3">
    <name type="scientific">Halorarum salinum</name>
    <dbReference type="NCBI Taxonomy" id="2743089"/>
    <lineage>
        <taxon>Archaea</taxon>
        <taxon>Methanobacteriati</taxon>
        <taxon>Methanobacteriota</taxon>
        <taxon>Stenosarchaea group</taxon>
        <taxon>Halobacteria</taxon>
        <taxon>Halobacteriales</taxon>
        <taxon>Haloferacaceae</taxon>
        <taxon>Halorarum</taxon>
    </lineage>
</organism>
<reference evidence="2 3" key="1">
    <citation type="submission" date="2020-06" db="EMBL/GenBank/DDBJ databases">
        <title>NJ-3-1, isolated from saline soil.</title>
        <authorList>
            <person name="Cui H.L."/>
            <person name="Shi X."/>
        </authorList>
    </citation>
    <scope>NUCLEOTIDE SEQUENCE [LARGE SCALE GENOMIC DNA]</scope>
    <source>
        <strain evidence="2 3">NJ-3-1</strain>
    </source>
</reference>
<evidence type="ECO:0000313" key="2">
    <source>
        <dbReference type="EMBL" id="QLG63326.1"/>
    </source>
</evidence>
<dbReference type="GeneID" id="56039182"/>
<accession>A0A7D5LC16</accession>
<keyword evidence="1" id="KW-1133">Transmembrane helix</keyword>
<proteinExistence type="predicted"/>
<feature type="transmembrane region" description="Helical" evidence="1">
    <location>
        <begin position="40"/>
        <end position="71"/>
    </location>
</feature>
<dbReference type="AlphaFoldDB" id="A0A7D5LC16"/>
<protein>
    <submittedName>
        <fullName evidence="2">Uncharacterized protein</fullName>
    </submittedName>
</protein>
<name>A0A7D5LC16_9EURY</name>
<evidence type="ECO:0000313" key="3">
    <source>
        <dbReference type="Proteomes" id="UP000509626"/>
    </source>
</evidence>
<keyword evidence="1" id="KW-0812">Transmembrane</keyword>
<gene>
    <name evidence="2" type="ORF">HUG12_16945</name>
</gene>
<dbReference type="KEGG" id="halu:HUG12_16945"/>
<dbReference type="RefSeq" id="WP_179269911.1">
    <property type="nucleotide sequence ID" value="NZ_CP058579.1"/>
</dbReference>
<dbReference type="Proteomes" id="UP000509626">
    <property type="component" value="Chromosome"/>
</dbReference>
<evidence type="ECO:0000256" key="1">
    <source>
        <dbReference type="SAM" id="Phobius"/>
    </source>
</evidence>
<dbReference type="EMBL" id="CP058579">
    <property type="protein sequence ID" value="QLG63326.1"/>
    <property type="molecule type" value="Genomic_DNA"/>
</dbReference>